<evidence type="ECO:0000256" key="2">
    <source>
        <dbReference type="SAM" id="SignalP"/>
    </source>
</evidence>
<dbReference type="Proteomes" id="UP000007883">
    <property type="component" value="Chromosome"/>
</dbReference>
<keyword evidence="2" id="KW-0732">Signal</keyword>
<evidence type="ECO:0000256" key="1">
    <source>
        <dbReference type="SAM" id="MobiDB-lite"/>
    </source>
</evidence>
<feature type="region of interest" description="Disordered" evidence="1">
    <location>
        <begin position="153"/>
        <end position="228"/>
    </location>
</feature>
<dbReference type="eggNOG" id="COG4105">
    <property type="taxonomic scope" value="Bacteria"/>
</dbReference>
<dbReference type="KEGG" id="rge:RGE_30330"/>
<sequence length="228" mass="22939">MCASSAPRSSAAGLAVAALSLLLAACAAPPAAAPSPPPLDEQMRQAELARIQGSPGQARALWQQAARDHPTSKLPWLQLAEDHARAGEHGSAIAAAQEAVQRDPADRDAQGLLALSGLRIATTALAGLREHPEGLPGTTRGEATSLTRLLRDALGDATPPPPPAPPPKPKPRVARAPAAAAVPASPTAPATAPAPAPARAVVAPPPSTPARAPVSATVPAANPFDRLR</sequence>
<dbReference type="InterPro" id="IPR011990">
    <property type="entry name" value="TPR-like_helical_dom_sf"/>
</dbReference>
<dbReference type="HOGENOM" id="CLU_092733_1_0_4"/>
<dbReference type="Pfam" id="PF13428">
    <property type="entry name" value="TPR_14"/>
    <property type="match status" value="1"/>
</dbReference>
<evidence type="ECO:0008006" key="5">
    <source>
        <dbReference type="Google" id="ProtNLM"/>
    </source>
</evidence>
<protein>
    <recommendedName>
        <fullName evidence="5">Tetratricopeptide repeat protein</fullName>
    </recommendedName>
</protein>
<dbReference type="SUPFAM" id="SSF48452">
    <property type="entry name" value="TPR-like"/>
    <property type="match status" value="1"/>
</dbReference>
<dbReference type="STRING" id="983917.RGE_30330"/>
<proteinExistence type="predicted"/>
<organism evidence="3 4">
    <name type="scientific">Rubrivivax gelatinosus (strain NBRC 100245 / IL144)</name>
    <dbReference type="NCBI Taxonomy" id="983917"/>
    <lineage>
        <taxon>Bacteria</taxon>
        <taxon>Pseudomonadati</taxon>
        <taxon>Pseudomonadota</taxon>
        <taxon>Betaproteobacteria</taxon>
        <taxon>Burkholderiales</taxon>
        <taxon>Sphaerotilaceae</taxon>
        <taxon>Rubrivivax</taxon>
    </lineage>
</organism>
<reference evidence="3 4" key="1">
    <citation type="journal article" date="2012" name="J. Bacteriol.">
        <title>Complete genome sequence of phototrophic betaproteobacterium Rubrivivax gelatinosus IL144.</title>
        <authorList>
            <person name="Nagashima S."/>
            <person name="Kamimura A."/>
            <person name="Shimizu T."/>
            <person name="Nakamura-isaki S."/>
            <person name="Aono E."/>
            <person name="Sakamoto K."/>
            <person name="Ichikawa N."/>
            <person name="Nakazawa H."/>
            <person name="Sekine M."/>
            <person name="Yamazaki S."/>
            <person name="Fujita N."/>
            <person name="Shimada K."/>
            <person name="Hanada S."/>
            <person name="Nagashima K.V.P."/>
        </authorList>
    </citation>
    <scope>NUCLEOTIDE SEQUENCE [LARGE SCALE GENOMIC DNA]</scope>
    <source>
        <strain evidence="4">NBRC 100245 / IL144</strain>
    </source>
</reference>
<dbReference type="PATRIC" id="fig|983917.3.peg.2955"/>
<accession>I0HTN5</accession>
<gene>
    <name evidence="3" type="ordered locus">RGE_30330</name>
</gene>
<keyword evidence="4" id="KW-1185">Reference proteome</keyword>
<evidence type="ECO:0000313" key="3">
    <source>
        <dbReference type="EMBL" id="BAL96372.1"/>
    </source>
</evidence>
<dbReference type="EMBL" id="AP012320">
    <property type="protein sequence ID" value="BAL96372.1"/>
    <property type="molecule type" value="Genomic_DNA"/>
</dbReference>
<dbReference type="AlphaFoldDB" id="I0HTN5"/>
<feature type="compositionally biased region" description="Low complexity" evidence="1">
    <location>
        <begin position="174"/>
        <end position="202"/>
    </location>
</feature>
<feature type="compositionally biased region" description="Pro residues" evidence="1">
    <location>
        <begin position="158"/>
        <end position="168"/>
    </location>
</feature>
<name>I0HTN5_RUBGI</name>
<dbReference type="Gene3D" id="1.25.40.10">
    <property type="entry name" value="Tetratricopeptide repeat domain"/>
    <property type="match status" value="1"/>
</dbReference>
<feature type="chain" id="PRO_5003628459" description="Tetratricopeptide repeat protein" evidence="2">
    <location>
        <begin position="28"/>
        <end position="228"/>
    </location>
</feature>
<feature type="signal peptide" evidence="2">
    <location>
        <begin position="1"/>
        <end position="27"/>
    </location>
</feature>
<evidence type="ECO:0000313" key="4">
    <source>
        <dbReference type="Proteomes" id="UP000007883"/>
    </source>
</evidence>